<dbReference type="Gene3D" id="1.10.357.10">
    <property type="entry name" value="Tetracycline Repressor, domain 2"/>
    <property type="match status" value="1"/>
</dbReference>
<dbReference type="PANTHER" id="PTHR30055:SF146">
    <property type="entry name" value="HTH-TYPE TRANSCRIPTIONAL DUAL REGULATOR CECR"/>
    <property type="match status" value="1"/>
</dbReference>
<evidence type="ECO:0000256" key="2">
    <source>
        <dbReference type="PROSITE-ProRule" id="PRU00335"/>
    </source>
</evidence>
<dbReference type="InterPro" id="IPR036271">
    <property type="entry name" value="Tet_transcr_reg_TetR-rel_C_sf"/>
</dbReference>
<evidence type="ECO:0000313" key="4">
    <source>
        <dbReference type="EMBL" id="GGJ23902.1"/>
    </source>
</evidence>
<name>A0A917NSL6_9PROT</name>
<reference evidence="4" key="2">
    <citation type="submission" date="2020-09" db="EMBL/GenBank/DDBJ databases">
        <authorList>
            <person name="Sun Q."/>
            <person name="Zhou Y."/>
        </authorList>
    </citation>
    <scope>NUCLEOTIDE SEQUENCE</scope>
    <source>
        <strain evidence="4">CGMCC 1.3617</strain>
    </source>
</reference>
<dbReference type="PANTHER" id="PTHR30055">
    <property type="entry name" value="HTH-TYPE TRANSCRIPTIONAL REGULATOR RUTR"/>
    <property type="match status" value="1"/>
</dbReference>
<dbReference type="SUPFAM" id="SSF48498">
    <property type="entry name" value="Tetracyclin repressor-like, C-terminal domain"/>
    <property type="match status" value="1"/>
</dbReference>
<evidence type="ECO:0000256" key="1">
    <source>
        <dbReference type="ARBA" id="ARBA00023125"/>
    </source>
</evidence>
<feature type="DNA-binding region" description="H-T-H motif" evidence="2">
    <location>
        <begin position="36"/>
        <end position="55"/>
    </location>
</feature>
<dbReference type="Pfam" id="PF14246">
    <property type="entry name" value="TetR_C_7"/>
    <property type="match status" value="1"/>
</dbReference>
<protein>
    <submittedName>
        <fullName evidence="4">TetR family transcriptional regulator</fullName>
    </submittedName>
</protein>
<accession>A0A917NSL6</accession>
<reference evidence="4" key="1">
    <citation type="journal article" date="2014" name="Int. J. Syst. Evol. Microbiol.">
        <title>Complete genome sequence of Corynebacterium casei LMG S-19264T (=DSM 44701T), isolated from a smear-ripened cheese.</title>
        <authorList>
            <consortium name="US DOE Joint Genome Institute (JGI-PGF)"/>
            <person name="Walter F."/>
            <person name="Albersmeier A."/>
            <person name="Kalinowski J."/>
            <person name="Ruckert C."/>
        </authorList>
    </citation>
    <scope>NUCLEOTIDE SEQUENCE</scope>
    <source>
        <strain evidence="4">CGMCC 1.3617</strain>
    </source>
</reference>
<dbReference type="GO" id="GO:0003700">
    <property type="term" value="F:DNA-binding transcription factor activity"/>
    <property type="evidence" value="ECO:0007669"/>
    <property type="project" value="TreeGrafter"/>
</dbReference>
<dbReference type="PRINTS" id="PR00455">
    <property type="entry name" value="HTHTETR"/>
</dbReference>
<dbReference type="InterPro" id="IPR039536">
    <property type="entry name" value="TetR_C_Proteobacteria"/>
</dbReference>
<dbReference type="AlphaFoldDB" id="A0A917NSL6"/>
<dbReference type="EMBL" id="BMKW01000008">
    <property type="protein sequence ID" value="GGJ23902.1"/>
    <property type="molecule type" value="Genomic_DNA"/>
</dbReference>
<dbReference type="InterPro" id="IPR050109">
    <property type="entry name" value="HTH-type_TetR-like_transc_reg"/>
</dbReference>
<gene>
    <name evidence="4" type="ORF">GCM10011320_34010</name>
</gene>
<feature type="domain" description="HTH tetR-type" evidence="3">
    <location>
        <begin position="14"/>
        <end position="73"/>
    </location>
</feature>
<sequence>MQTAKRTRGRPKDDTKRTALLDAARSLFLARGTDVTIDEVAATAGVSKATLYANFADKDSLIAAVIRRESDNTITDEEYSRFTQSRISDVLFSFGVRFVSFINNRDILGWDRLIAVLETRHSELPKRFFDLGPGRGQRLLTALIARAINQGHLKAVDADYAADALTGLWLGFTTLEIKLGARPPLTDEEIKQRVERGISIFMAVYGAETENLTDQPP</sequence>
<dbReference type="Pfam" id="PF00440">
    <property type="entry name" value="TetR_N"/>
    <property type="match status" value="1"/>
</dbReference>
<proteinExistence type="predicted"/>
<dbReference type="PROSITE" id="PS50977">
    <property type="entry name" value="HTH_TETR_2"/>
    <property type="match status" value="1"/>
</dbReference>
<evidence type="ECO:0000313" key="5">
    <source>
        <dbReference type="Proteomes" id="UP000661507"/>
    </source>
</evidence>
<organism evidence="4 5">
    <name type="scientific">Neoroseomonas lacus</name>
    <dbReference type="NCBI Taxonomy" id="287609"/>
    <lineage>
        <taxon>Bacteria</taxon>
        <taxon>Pseudomonadati</taxon>
        <taxon>Pseudomonadota</taxon>
        <taxon>Alphaproteobacteria</taxon>
        <taxon>Acetobacterales</taxon>
        <taxon>Acetobacteraceae</taxon>
        <taxon>Neoroseomonas</taxon>
    </lineage>
</organism>
<evidence type="ECO:0000259" key="3">
    <source>
        <dbReference type="PROSITE" id="PS50977"/>
    </source>
</evidence>
<dbReference type="InterPro" id="IPR001647">
    <property type="entry name" value="HTH_TetR"/>
</dbReference>
<dbReference type="InterPro" id="IPR009057">
    <property type="entry name" value="Homeodomain-like_sf"/>
</dbReference>
<dbReference type="SUPFAM" id="SSF46689">
    <property type="entry name" value="Homeodomain-like"/>
    <property type="match status" value="1"/>
</dbReference>
<dbReference type="GO" id="GO:0000976">
    <property type="term" value="F:transcription cis-regulatory region binding"/>
    <property type="evidence" value="ECO:0007669"/>
    <property type="project" value="TreeGrafter"/>
</dbReference>
<comment type="caution">
    <text evidence="4">The sequence shown here is derived from an EMBL/GenBank/DDBJ whole genome shotgun (WGS) entry which is preliminary data.</text>
</comment>
<keyword evidence="1 2" id="KW-0238">DNA-binding</keyword>
<keyword evidence="5" id="KW-1185">Reference proteome</keyword>
<dbReference type="Proteomes" id="UP000661507">
    <property type="component" value="Unassembled WGS sequence"/>
</dbReference>